<reference evidence="2" key="2">
    <citation type="submission" date="2020-09" db="EMBL/GenBank/DDBJ databases">
        <authorList>
            <person name="Sun Q."/>
            <person name="Zhou Y."/>
        </authorList>
    </citation>
    <scope>NUCLEOTIDE SEQUENCE</scope>
    <source>
        <strain evidence="2">CGMCC 1.12181</strain>
    </source>
</reference>
<comment type="caution">
    <text evidence="2">The sequence shown here is derived from an EMBL/GenBank/DDBJ whole genome shotgun (WGS) entry which is preliminary data.</text>
</comment>
<protein>
    <recommendedName>
        <fullName evidence="4">Type II secretion system (T2SS) protein M subtype b</fullName>
    </recommendedName>
</protein>
<dbReference type="Pfam" id="PF10741">
    <property type="entry name" value="T2SSM_b"/>
    <property type="match status" value="1"/>
</dbReference>
<dbReference type="NCBIfam" id="NF040576">
    <property type="entry name" value="T2SS_GspM_XpsM"/>
    <property type="match status" value="1"/>
</dbReference>
<proteinExistence type="predicted"/>
<keyword evidence="1" id="KW-1133">Transmembrane helix</keyword>
<name>A0A917FM61_9GAMM</name>
<dbReference type="AlphaFoldDB" id="A0A917FM61"/>
<feature type="transmembrane region" description="Helical" evidence="1">
    <location>
        <begin position="12"/>
        <end position="32"/>
    </location>
</feature>
<gene>
    <name evidence="2" type="ORF">GCM10011365_11740</name>
</gene>
<dbReference type="InterPro" id="IPR034756">
    <property type="entry name" value="T2SSM_b"/>
</dbReference>
<keyword evidence="1" id="KW-0472">Membrane</keyword>
<evidence type="ECO:0008006" key="4">
    <source>
        <dbReference type="Google" id="ProtNLM"/>
    </source>
</evidence>
<evidence type="ECO:0000256" key="1">
    <source>
        <dbReference type="SAM" id="Phobius"/>
    </source>
</evidence>
<reference evidence="2" key="1">
    <citation type="journal article" date="2014" name="Int. J. Syst. Evol. Microbiol.">
        <title>Complete genome sequence of Corynebacterium casei LMG S-19264T (=DSM 44701T), isolated from a smear-ripened cheese.</title>
        <authorList>
            <consortium name="US DOE Joint Genome Institute (JGI-PGF)"/>
            <person name="Walter F."/>
            <person name="Albersmeier A."/>
            <person name="Kalinowski J."/>
            <person name="Ruckert C."/>
        </authorList>
    </citation>
    <scope>NUCLEOTIDE SEQUENCE</scope>
    <source>
        <strain evidence="2">CGMCC 1.12181</strain>
    </source>
</reference>
<accession>A0A917FM61</accession>
<dbReference type="EMBL" id="BMEO01000004">
    <property type="protein sequence ID" value="GGF92165.1"/>
    <property type="molecule type" value="Genomic_DNA"/>
</dbReference>
<sequence>MELDQKSGRWLALATLLMVLVIVYFLFFHWFFVDHASLNEEINSLNESRQKYINEAAKTPLLQEKIQQVKQAVGDNDEFLKADSENLGNAEITAILKNIITEQSPDNNACQSISQSPTQDRDPQQFEKIILRVRMRCQFDVFMHVLQQIEEHKPSLFIDDLRIESRNVQRYRRGQEQAEEESLEIRFILYAYMKKLVETGDEE</sequence>
<evidence type="ECO:0000313" key="2">
    <source>
        <dbReference type="EMBL" id="GGF92165.1"/>
    </source>
</evidence>
<evidence type="ECO:0000313" key="3">
    <source>
        <dbReference type="Proteomes" id="UP000605253"/>
    </source>
</evidence>
<dbReference type="RefSeq" id="WP_188364777.1">
    <property type="nucleotide sequence ID" value="NZ_BAABJF010000015.1"/>
</dbReference>
<organism evidence="2 3">
    <name type="scientific">Marinicella pacifica</name>
    <dbReference type="NCBI Taxonomy" id="1171543"/>
    <lineage>
        <taxon>Bacteria</taxon>
        <taxon>Pseudomonadati</taxon>
        <taxon>Pseudomonadota</taxon>
        <taxon>Gammaproteobacteria</taxon>
        <taxon>Lysobacterales</taxon>
        <taxon>Marinicellaceae</taxon>
        <taxon>Marinicella</taxon>
    </lineage>
</organism>
<dbReference type="Proteomes" id="UP000605253">
    <property type="component" value="Unassembled WGS sequence"/>
</dbReference>
<keyword evidence="1" id="KW-0812">Transmembrane</keyword>
<keyword evidence="3" id="KW-1185">Reference proteome</keyword>